<sequence length="171" mass="19092">MGYEIDQKDRLRALVGDWAGFAQGNDGIGLSERSVLGRSVWRYFSGGEIADLMERLFRATRQQGVPLSVAQRCDAPGMIRRYEMRIVPLSRGGLRITHVPRGVTPCGPVTPGHPVWHTKPLERCAVCCDYKLGERWQMVPLGERQLPEVDHYTVCPKCRARAEAAMGATGR</sequence>
<gene>
    <name evidence="1" type="ORF">C8N44_10170</name>
</gene>
<name>A0A2T6B9M7_9RHOB</name>
<evidence type="ECO:0000313" key="2">
    <source>
        <dbReference type="Proteomes" id="UP000244069"/>
    </source>
</evidence>
<organism evidence="1 2">
    <name type="scientific">Allosediminivita pacifica</name>
    <dbReference type="NCBI Taxonomy" id="1267769"/>
    <lineage>
        <taxon>Bacteria</taxon>
        <taxon>Pseudomonadati</taxon>
        <taxon>Pseudomonadota</taxon>
        <taxon>Alphaproteobacteria</taxon>
        <taxon>Rhodobacterales</taxon>
        <taxon>Paracoccaceae</taxon>
        <taxon>Allosediminivita</taxon>
    </lineage>
</organism>
<reference evidence="1 2" key="1">
    <citation type="submission" date="2018-04" db="EMBL/GenBank/DDBJ databases">
        <title>Genomic Encyclopedia of Archaeal and Bacterial Type Strains, Phase II (KMG-II): from individual species to whole genera.</title>
        <authorList>
            <person name="Goeker M."/>
        </authorList>
    </citation>
    <scope>NUCLEOTIDE SEQUENCE [LARGE SCALE GENOMIC DNA]</scope>
    <source>
        <strain evidence="1 2">DSM 29329</strain>
    </source>
</reference>
<accession>A0A2T6B9M7</accession>
<comment type="caution">
    <text evidence="1">The sequence shown here is derived from an EMBL/GenBank/DDBJ whole genome shotgun (WGS) entry which is preliminary data.</text>
</comment>
<dbReference type="OrthoDB" id="7345950at2"/>
<evidence type="ECO:0000313" key="1">
    <source>
        <dbReference type="EMBL" id="PTX52780.1"/>
    </source>
</evidence>
<keyword evidence="2" id="KW-1185">Reference proteome</keyword>
<dbReference type="RefSeq" id="WP_107974168.1">
    <property type="nucleotide sequence ID" value="NZ_BMEZ01000001.1"/>
</dbReference>
<dbReference type="EMBL" id="QBKN01000001">
    <property type="protein sequence ID" value="PTX52780.1"/>
    <property type="molecule type" value="Genomic_DNA"/>
</dbReference>
<dbReference type="AlphaFoldDB" id="A0A2T6B9M7"/>
<proteinExistence type="predicted"/>
<dbReference type="Proteomes" id="UP000244069">
    <property type="component" value="Unassembled WGS sequence"/>
</dbReference>
<protein>
    <submittedName>
        <fullName evidence="1">Uncharacterized protein</fullName>
    </submittedName>
</protein>